<reference evidence="1" key="1">
    <citation type="journal article" date="2020" name="Stud. Mycol.">
        <title>101 Dothideomycetes genomes: a test case for predicting lifestyles and emergence of pathogens.</title>
        <authorList>
            <person name="Haridas S."/>
            <person name="Albert R."/>
            <person name="Binder M."/>
            <person name="Bloem J."/>
            <person name="Labutti K."/>
            <person name="Salamov A."/>
            <person name="Andreopoulos B."/>
            <person name="Baker S."/>
            <person name="Barry K."/>
            <person name="Bills G."/>
            <person name="Bluhm B."/>
            <person name="Cannon C."/>
            <person name="Castanera R."/>
            <person name="Culley D."/>
            <person name="Daum C."/>
            <person name="Ezra D."/>
            <person name="Gonzalez J."/>
            <person name="Henrissat B."/>
            <person name="Kuo A."/>
            <person name="Liang C."/>
            <person name="Lipzen A."/>
            <person name="Lutzoni F."/>
            <person name="Magnuson J."/>
            <person name="Mondo S."/>
            <person name="Nolan M."/>
            <person name="Ohm R."/>
            <person name="Pangilinan J."/>
            <person name="Park H.-J."/>
            <person name="Ramirez L."/>
            <person name="Alfaro M."/>
            <person name="Sun H."/>
            <person name="Tritt A."/>
            <person name="Yoshinaga Y."/>
            <person name="Zwiers L.-H."/>
            <person name="Turgeon B."/>
            <person name="Goodwin S."/>
            <person name="Spatafora J."/>
            <person name="Crous P."/>
            <person name="Grigoriev I."/>
        </authorList>
    </citation>
    <scope>NUCLEOTIDE SEQUENCE</scope>
    <source>
        <strain evidence="1">CBS 207.26</strain>
    </source>
</reference>
<sequence>MAKEGIRELTYGRNRARLGERGEERLIWRCCVELSRPLPEVTTMMDDIQENGSNGETFHSFIFRPRYSSLLSARGIIADGTARMYRIESALIPPGRCELATTFIVGFPPHQNGIMSLAHDHLRLISVYGLHFTEHRGISPVALRSAVGVLDLIALIDARRPGSPTTNGNQPPLTLRFAKACTATV</sequence>
<accession>A0A6A6DE88</accession>
<dbReference type="Proteomes" id="UP000800200">
    <property type="component" value="Unassembled WGS sequence"/>
</dbReference>
<evidence type="ECO:0000313" key="1">
    <source>
        <dbReference type="EMBL" id="KAF2176702.1"/>
    </source>
</evidence>
<dbReference type="EMBL" id="ML994703">
    <property type="protein sequence ID" value="KAF2176702.1"/>
    <property type="molecule type" value="Genomic_DNA"/>
</dbReference>
<organism evidence="1 2">
    <name type="scientific">Zopfia rhizophila CBS 207.26</name>
    <dbReference type="NCBI Taxonomy" id="1314779"/>
    <lineage>
        <taxon>Eukaryota</taxon>
        <taxon>Fungi</taxon>
        <taxon>Dikarya</taxon>
        <taxon>Ascomycota</taxon>
        <taxon>Pezizomycotina</taxon>
        <taxon>Dothideomycetes</taxon>
        <taxon>Dothideomycetes incertae sedis</taxon>
        <taxon>Zopfiaceae</taxon>
        <taxon>Zopfia</taxon>
    </lineage>
</organism>
<dbReference type="AlphaFoldDB" id="A0A6A6DE88"/>
<evidence type="ECO:0000313" key="2">
    <source>
        <dbReference type="Proteomes" id="UP000800200"/>
    </source>
</evidence>
<proteinExistence type="predicted"/>
<keyword evidence="2" id="KW-1185">Reference proteome</keyword>
<name>A0A6A6DE88_9PEZI</name>
<gene>
    <name evidence="1" type="ORF">K469DRAFT_398815</name>
</gene>
<protein>
    <submittedName>
        <fullName evidence="1">Uncharacterized protein</fullName>
    </submittedName>
</protein>